<organism evidence="6 7">
    <name type="scientific">Rotaria sordida</name>
    <dbReference type="NCBI Taxonomy" id="392033"/>
    <lineage>
        <taxon>Eukaryota</taxon>
        <taxon>Metazoa</taxon>
        <taxon>Spiralia</taxon>
        <taxon>Gnathifera</taxon>
        <taxon>Rotifera</taxon>
        <taxon>Eurotatoria</taxon>
        <taxon>Bdelloidea</taxon>
        <taxon>Philodinida</taxon>
        <taxon>Philodinidae</taxon>
        <taxon>Rotaria</taxon>
    </lineage>
</organism>
<dbReference type="EMBL" id="CAJNOO010001056">
    <property type="protein sequence ID" value="CAF1087809.1"/>
    <property type="molecule type" value="Genomic_DNA"/>
</dbReference>
<dbReference type="Pfam" id="PF04577">
    <property type="entry name" value="Glyco_transf_61"/>
    <property type="match status" value="1"/>
</dbReference>
<accession>A0A814N788</accession>
<feature type="transmembrane region" description="Helical" evidence="4">
    <location>
        <begin position="12"/>
        <end position="32"/>
    </location>
</feature>
<dbReference type="OrthoDB" id="529273at2759"/>
<dbReference type="PANTHER" id="PTHR20961">
    <property type="entry name" value="GLYCOSYLTRANSFERASE"/>
    <property type="match status" value="1"/>
</dbReference>
<evidence type="ECO:0000256" key="1">
    <source>
        <dbReference type="ARBA" id="ARBA00022676"/>
    </source>
</evidence>
<feature type="domain" description="Glycosyltransferase 61 catalytic" evidence="5">
    <location>
        <begin position="167"/>
        <end position="357"/>
    </location>
</feature>
<evidence type="ECO:0000313" key="7">
    <source>
        <dbReference type="Proteomes" id="UP000663882"/>
    </source>
</evidence>
<name>A0A814N788_9BILA</name>
<keyword evidence="4" id="KW-1133">Transmembrane helix</keyword>
<keyword evidence="4" id="KW-0812">Transmembrane</keyword>
<dbReference type="InterPro" id="IPR007657">
    <property type="entry name" value="Glycosyltransferase_61"/>
</dbReference>
<keyword evidence="2" id="KW-0808">Transferase</keyword>
<reference evidence="6" key="1">
    <citation type="submission" date="2021-02" db="EMBL/GenBank/DDBJ databases">
        <authorList>
            <person name="Nowell W R."/>
        </authorList>
    </citation>
    <scope>NUCLEOTIDE SEQUENCE</scope>
</reference>
<protein>
    <recommendedName>
        <fullName evidence="5">Glycosyltransferase 61 catalytic domain-containing protein</fullName>
    </recommendedName>
</protein>
<dbReference type="Proteomes" id="UP000663882">
    <property type="component" value="Unassembled WGS sequence"/>
</dbReference>
<dbReference type="AlphaFoldDB" id="A0A814N788"/>
<evidence type="ECO:0000313" key="6">
    <source>
        <dbReference type="EMBL" id="CAF1087809.1"/>
    </source>
</evidence>
<sequence>MHFHRLRLLKSVCICILSIVIINQICFLLWYLNDGSFWREKQIKEYFFTALNSEFEQISSKLEPFTIALPNFPDNEARDWFLNTTYYKRYSKQCPNDACQTNGFFYNDTKEHLNVHVALINNGVYFDDACGYNYNETALRRIFVSTNYVSVVYDQAIIYTVPDGWSFQHFLDGIGPKLCHSRIYLDKYPNAKVLILQGPRFDQSVKEIWALLGVNESNRIIHYHRSMKVGAHLLINPCRTPGIHPRLWQDARSMYWSLVNLSKSKSILSKSNLIYVQRTPANAKNRGRLILNEKLIIELLRIYASKHSLTYVQYDHSKHNDHIGKQVELFYNARIIFGVHGGALSNMNFAPSGTIIIELMPYGSDKSSLPIVCSTFDPHTFRPCSGYSYYMQSQLLNQSYWILPTVVDKNGNLNVNLTRLQRLFDSLV</sequence>
<dbReference type="InterPro" id="IPR049625">
    <property type="entry name" value="Glyco_transf_61_cat"/>
</dbReference>
<keyword evidence="4" id="KW-0472">Membrane</keyword>
<keyword evidence="3" id="KW-0325">Glycoprotein</keyword>
<evidence type="ECO:0000259" key="5">
    <source>
        <dbReference type="Pfam" id="PF04577"/>
    </source>
</evidence>
<evidence type="ECO:0000256" key="3">
    <source>
        <dbReference type="ARBA" id="ARBA00023180"/>
    </source>
</evidence>
<comment type="caution">
    <text evidence="6">The sequence shown here is derived from an EMBL/GenBank/DDBJ whole genome shotgun (WGS) entry which is preliminary data.</text>
</comment>
<evidence type="ECO:0000256" key="4">
    <source>
        <dbReference type="SAM" id="Phobius"/>
    </source>
</evidence>
<gene>
    <name evidence="6" type="ORF">RFH988_LOCUS18639</name>
</gene>
<dbReference type="GO" id="GO:0016757">
    <property type="term" value="F:glycosyltransferase activity"/>
    <property type="evidence" value="ECO:0007669"/>
    <property type="project" value="UniProtKB-KW"/>
</dbReference>
<keyword evidence="1" id="KW-0328">Glycosyltransferase</keyword>
<proteinExistence type="predicted"/>
<evidence type="ECO:0000256" key="2">
    <source>
        <dbReference type="ARBA" id="ARBA00022679"/>
    </source>
</evidence>